<sequence>MFPASFPASFPTPPPTPRTRRRVRTALVSAVVGALAAVGVSLLPATATAAPVASPVSSSQVATASTMTPQEMLNRAATWLTAYNGGPVPYSQTATWGGYRTDCSGYVSMALGLWKPGPNTVGLATDRSLTTPIRVSDLRAGDLLIDAEGTNTTRHVVIFEKWANSSRTAYWAYEQRGTYGTTHRTLGYGLTAGSEYKPYRPVKLGGGGGTPAPTPDYPVLKQGSTGTNVTAAQYLLRAHGHTDVAADGVYGPKTASAARSFQSANGLAVDGVIGPDTFSELVVTLREGARGEAVRALQTLLAKKYGYPNVTVDGVFGPLTKDAVLDFQRDRSGLTVDGIVGPRTWAALI</sequence>
<evidence type="ECO:0000256" key="1">
    <source>
        <dbReference type="SAM" id="MobiDB-lite"/>
    </source>
</evidence>
<proteinExistence type="predicted"/>
<dbReference type="Gene3D" id="1.10.101.10">
    <property type="entry name" value="PGBD-like superfamily/PGBD"/>
    <property type="match status" value="2"/>
</dbReference>
<dbReference type="SUPFAM" id="SSF47090">
    <property type="entry name" value="PGBD-like"/>
    <property type="match status" value="2"/>
</dbReference>
<organism evidence="3 4">
    <name type="scientific">Streptomyces taklimakanensis</name>
    <dbReference type="NCBI Taxonomy" id="2569853"/>
    <lineage>
        <taxon>Bacteria</taxon>
        <taxon>Bacillati</taxon>
        <taxon>Actinomycetota</taxon>
        <taxon>Actinomycetes</taxon>
        <taxon>Kitasatosporales</taxon>
        <taxon>Streptomycetaceae</taxon>
        <taxon>Streptomyces</taxon>
    </lineage>
</organism>
<dbReference type="RefSeq" id="WP_155070399.1">
    <property type="nucleotide sequence ID" value="NZ_WIXO01000001.1"/>
</dbReference>
<dbReference type="SUPFAM" id="SSF54001">
    <property type="entry name" value="Cysteine proteinases"/>
    <property type="match status" value="1"/>
</dbReference>
<dbReference type="EMBL" id="WIXO01000001">
    <property type="protein sequence ID" value="MTE18897.1"/>
    <property type="molecule type" value="Genomic_DNA"/>
</dbReference>
<reference evidence="3 4" key="1">
    <citation type="submission" date="2019-11" db="EMBL/GenBank/DDBJ databases">
        <authorList>
            <person name="Yuan L."/>
        </authorList>
    </citation>
    <scope>NUCLEOTIDE SEQUENCE [LARGE SCALE GENOMIC DNA]</scope>
    <source>
        <strain evidence="3 4">TRM43335</strain>
    </source>
</reference>
<dbReference type="Pfam" id="PF01471">
    <property type="entry name" value="PG_binding_1"/>
    <property type="match status" value="2"/>
</dbReference>
<protein>
    <recommendedName>
        <fullName evidence="2">Peptidoglycan binding-like domain-containing protein</fullName>
    </recommendedName>
</protein>
<evidence type="ECO:0000259" key="2">
    <source>
        <dbReference type="Pfam" id="PF01471"/>
    </source>
</evidence>
<dbReference type="Proteomes" id="UP000473014">
    <property type="component" value="Unassembled WGS sequence"/>
</dbReference>
<dbReference type="OrthoDB" id="5620138at2"/>
<feature type="domain" description="Peptidoglycan binding-like" evidence="2">
    <location>
        <begin position="290"/>
        <end position="348"/>
    </location>
</feature>
<feature type="region of interest" description="Disordered" evidence="1">
    <location>
        <begin position="1"/>
        <end position="20"/>
    </location>
</feature>
<keyword evidence="4" id="KW-1185">Reference proteome</keyword>
<gene>
    <name evidence="3" type="ORF">F0L17_07070</name>
</gene>
<evidence type="ECO:0000313" key="3">
    <source>
        <dbReference type="EMBL" id="MTE18897.1"/>
    </source>
</evidence>
<dbReference type="InterPro" id="IPR036366">
    <property type="entry name" value="PGBDSf"/>
</dbReference>
<comment type="caution">
    <text evidence="3">The sequence shown here is derived from an EMBL/GenBank/DDBJ whole genome shotgun (WGS) entry which is preliminary data.</text>
</comment>
<dbReference type="InterPro" id="IPR036365">
    <property type="entry name" value="PGBD-like_sf"/>
</dbReference>
<dbReference type="Gene3D" id="3.90.1720.10">
    <property type="entry name" value="endopeptidase domain like (from Nostoc punctiforme)"/>
    <property type="match status" value="1"/>
</dbReference>
<dbReference type="InterPro" id="IPR002477">
    <property type="entry name" value="Peptidoglycan-bd-like"/>
</dbReference>
<name>A0A6G2B9G3_9ACTN</name>
<feature type="domain" description="Peptidoglycan binding-like" evidence="2">
    <location>
        <begin position="225"/>
        <end position="279"/>
    </location>
</feature>
<accession>A0A6G2B9G3</accession>
<dbReference type="AlphaFoldDB" id="A0A6G2B9G3"/>
<dbReference type="InterPro" id="IPR038765">
    <property type="entry name" value="Papain-like_cys_pep_sf"/>
</dbReference>
<evidence type="ECO:0000313" key="4">
    <source>
        <dbReference type="Proteomes" id="UP000473014"/>
    </source>
</evidence>